<dbReference type="STRING" id="861299.J421_4256"/>
<gene>
    <name evidence="1" type="ORF">J421_4256</name>
</gene>
<sequence length="260" mass="27340">MGYDEERVVVRRADELWQPASRRGFLRALAMGGTVALLPTVFAACRDESASTGLAPAGAARDLTAAAVGTITLDLGTDVGIFNYAFALEQLEAAFYTQLVTTSPFGSTFANAAEREMLSDIWRDEVAHRELLRAALGSAALPTLTPNFSAVNFADRTSVLTTARTFEDLGVAAYNGAGRYIRNANNLLMAGKIVSVEARHAASIRDTLDTTGTAFADLASLSAWGADPASGRDVALPPVSVLSNAAPLIQDTITIGTQPS</sequence>
<dbReference type="Proteomes" id="UP000019151">
    <property type="component" value="Chromosome"/>
</dbReference>
<organism evidence="1 2">
    <name type="scientific">Gemmatirosa kalamazoonensis</name>
    <dbReference type="NCBI Taxonomy" id="861299"/>
    <lineage>
        <taxon>Bacteria</taxon>
        <taxon>Pseudomonadati</taxon>
        <taxon>Gemmatimonadota</taxon>
        <taxon>Gemmatimonadia</taxon>
        <taxon>Gemmatimonadales</taxon>
        <taxon>Gemmatimonadaceae</taxon>
        <taxon>Gemmatirosa</taxon>
    </lineage>
</organism>
<dbReference type="PROSITE" id="PS51318">
    <property type="entry name" value="TAT"/>
    <property type="match status" value="1"/>
</dbReference>
<proteinExistence type="predicted"/>
<dbReference type="eggNOG" id="COG1633">
    <property type="taxonomic scope" value="Bacteria"/>
</dbReference>
<evidence type="ECO:0000313" key="1">
    <source>
        <dbReference type="EMBL" id="AHG91793.1"/>
    </source>
</evidence>
<dbReference type="Pfam" id="PF13668">
    <property type="entry name" value="Ferritin_2"/>
    <property type="match status" value="1"/>
</dbReference>
<dbReference type="SUPFAM" id="SSF47240">
    <property type="entry name" value="Ferritin-like"/>
    <property type="match status" value="1"/>
</dbReference>
<dbReference type="AlphaFoldDB" id="W0RQI1"/>
<dbReference type="HOGENOM" id="CLU_029630_4_0_0"/>
<reference evidence="1 2" key="1">
    <citation type="journal article" date="2014" name="Genome Announc.">
        <title>Genome Sequence and Methylome of Soil Bacterium Gemmatirosa kalamazoonensis KBS708T, a Member of the Rarely Cultivated Gemmatimonadetes Phylum.</title>
        <authorList>
            <person name="Debruyn J.M."/>
            <person name="Radosevich M."/>
            <person name="Wommack K.E."/>
            <person name="Polson S.W."/>
            <person name="Hauser L.J."/>
            <person name="Fawaz M.N."/>
            <person name="Korlach J."/>
            <person name="Tsai Y.C."/>
        </authorList>
    </citation>
    <scope>NUCLEOTIDE SEQUENCE [LARGE SCALE GENOMIC DNA]</scope>
    <source>
        <strain evidence="1 2">KBS708</strain>
    </source>
</reference>
<name>W0RQI1_9BACT</name>
<dbReference type="EMBL" id="CP007128">
    <property type="protein sequence ID" value="AHG91793.1"/>
    <property type="molecule type" value="Genomic_DNA"/>
</dbReference>
<accession>W0RQI1</accession>
<protein>
    <recommendedName>
        <fullName evidence="3">Ferritin-like domain-containing protein</fullName>
    </recommendedName>
</protein>
<dbReference type="InterPro" id="IPR006311">
    <property type="entry name" value="TAT_signal"/>
</dbReference>
<evidence type="ECO:0008006" key="3">
    <source>
        <dbReference type="Google" id="ProtNLM"/>
    </source>
</evidence>
<keyword evidence="2" id="KW-1185">Reference proteome</keyword>
<dbReference type="InParanoid" id="W0RQI1"/>
<dbReference type="PATRIC" id="fig|861299.3.peg.4313"/>
<evidence type="ECO:0000313" key="2">
    <source>
        <dbReference type="Proteomes" id="UP000019151"/>
    </source>
</evidence>
<dbReference type="InterPro" id="IPR009078">
    <property type="entry name" value="Ferritin-like_SF"/>
</dbReference>
<dbReference type="KEGG" id="gba:J421_4256"/>